<dbReference type="Proteomes" id="UP000287563">
    <property type="component" value="Unassembled WGS sequence"/>
</dbReference>
<dbReference type="InterPro" id="IPR039246">
    <property type="entry name" value="Flagellar_FlgA"/>
</dbReference>
<dbReference type="PROSITE" id="PS50844">
    <property type="entry name" value="AFP_LIKE"/>
    <property type="match status" value="1"/>
</dbReference>
<keyword evidence="5 7" id="KW-0574">Periplasm</keyword>
<feature type="domain" description="AFP-like" evidence="8">
    <location>
        <begin position="115"/>
        <end position="174"/>
    </location>
</feature>
<dbReference type="InterPro" id="IPR013974">
    <property type="entry name" value="SAF"/>
</dbReference>
<dbReference type="InterPro" id="IPR017585">
    <property type="entry name" value="SAF_FlgA"/>
</dbReference>
<dbReference type="RefSeq" id="WP_128781846.1">
    <property type="nucleotide sequence ID" value="NZ_RJLM01000001.1"/>
</dbReference>
<feature type="signal peptide" evidence="7">
    <location>
        <begin position="1"/>
        <end position="27"/>
    </location>
</feature>
<evidence type="ECO:0000256" key="3">
    <source>
        <dbReference type="ARBA" id="ARBA00014754"/>
    </source>
</evidence>
<dbReference type="EMBL" id="RJLM01000001">
    <property type="protein sequence ID" value="RWX56522.1"/>
    <property type="molecule type" value="Genomic_DNA"/>
</dbReference>
<dbReference type="SUPFAM" id="SSF51269">
    <property type="entry name" value="AFP III-like domain"/>
    <property type="match status" value="1"/>
</dbReference>
<reference evidence="9 10" key="1">
    <citation type="submission" date="2018-11" db="EMBL/GenBank/DDBJ databases">
        <title>Photobacterium sp. BEI247 sp. nov., a marine bacterium isolated from Yongle Blue Hole in the South China Sea.</title>
        <authorList>
            <person name="Wang X."/>
        </authorList>
    </citation>
    <scope>NUCLEOTIDE SEQUENCE [LARGE SCALE GENOMIC DNA]</scope>
    <source>
        <strain evidence="10">BEI247</strain>
    </source>
</reference>
<evidence type="ECO:0000256" key="7">
    <source>
        <dbReference type="RuleBase" id="RU362063"/>
    </source>
</evidence>
<keyword evidence="9" id="KW-0969">Cilium</keyword>
<keyword evidence="9" id="KW-0966">Cell projection</keyword>
<dbReference type="Gene3D" id="3.90.1210.10">
    <property type="entry name" value="Antifreeze-like/N-acetylneuraminic acid synthase C-terminal domain"/>
    <property type="match status" value="1"/>
</dbReference>
<comment type="similarity">
    <text evidence="2 7">Belongs to the FlgA family.</text>
</comment>
<evidence type="ECO:0000313" key="10">
    <source>
        <dbReference type="Proteomes" id="UP000287563"/>
    </source>
</evidence>
<dbReference type="Gene3D" id="2.30.30.760">
    <property type="match status" value="1"/>
</dbReference>
<dbReference type="InterPro" id="IPR041231">
    <property type="entry name" value="FlgA_N"/>
</dbReference>
<comment type="caution">
    <text evidence="9">The sequence shown here is derived from an EMBL/GenBank/DDBJ whole genome shotgun (WGS) entry which is preliminary data.</text>
</comment>
<dbReference type="Pfam" id="PF17656">
    <property type="entry name" value="ChapFlgA_N"/>
    <property type="match status" value="1"/>
</dbReference>
<dbReference type="CDD" id="cd11614">
    <property type="entry name" value="SAF_CpaB_FlgA_like"/>
    <property type="match status" value="1"/>
</dbReference>
<dbReference type="NCBIfam" id="TIGR03170">
    <property type="entry name" value="flgA_cterm"/>
    <property type="match status" value="1"/>
</dbReference>
<dbReference type="SMART" id="SM00858">
    <property type="entry name" value="SAF"/>
    <property type="match status" value="1"/>
</dbReference>
<evidence type="ECO:0000256" key="5">
    <source>
        <dbReference type="ARBA" id="ARBA00022764"/>
    </source>
</evidence>
<evidence type="ECO:0000259" key="8">
    <source>
        <dbReference type="PROSITE" id="PS50844"/>
    </source>
</evidence>
<keyword evidence="9" id="KW-0282">Flagellum</keyword>
<evidence type="ECO:0000256" key="2">
    <source>
        <dbReference type="ARBA" id="ARBA00010474"/>
    </source>
</evidence>
<name>A0A444JTR8_9GAMM</name>
<evidence type="ECO:0000256" key="6">
    <source>
        <dbReference type="ARBA" id="ARBA00025643"/>
    </source>
</evidence>
<dbReference type="Pfam" id="PF13144">
    <property type="entry name" value="ChapFlgA"/>
    <property type="match status" value="1"/>
</dbReference>
<dbReference type="InterPro" id="IPR036732">
    <property type="entry name" value="AFP_Neu5c_C_sf"/>
</dbReference>
<organism evidence="9 10">
    <name type="scientific">Photobacterium chitinilyticum</name>
    <dbReference type="NCBI Taxonomy" id="2485123"/>
    <lineage>
        <taxon>Bacteria</taxon>
        <taxon>Pseudomonadati</taxon>
        <taxon>Pseudomonadota</taxon>
        <taxon>Gammaproteobacteria</taxon>
        <taxon>Vibrionales</taxon>
        <taxon>Vibrionaceae</taxon>
        <taxon>Photobacterium</taxon>
    </lineage>
</organism>
<comment type="subcellular location">
    <subcellularLocation>
        <location evidence="1 7">Periplasm</location>
    </subcellularLocation>
</comment>
<evidence type="ECO:0000256" key="1">
    <source>
        <dbReference type="ARBA" id="ARBA00004418"/>
    </source>
</evidence>
<keyword evidence="10" id="KW-1185">Reference proteome</keyword>
<dbReference type="PANTHER" id="PTHR36307">
    <property type="entry name" value="FLAGELLA BASAL BODY P-RING FORMATION PROTEIN FLGA"/>
    <property type="match status" value="1"/>
</dbReference>
<sequence length="235" mass="25637">MTQRTHLTLLTIFFGLLVFFFSTFVSAAPQNTLNMVQHTAEEYVKTIVDFPPKSQLTVKAANLDSRLKLTICPEHLESSVPGKQSLTGNVTVLVSCRSESWQVYVPVRIQLLLPRVVATKPLARGVVLSASDLAVQMVETRFQRGVVFEHPQQIIGSKVKRNVNMGDAIQGSDICLVCRNDSVLIKAGRSGLNIVTKGTALSDGSLGEQIRVQNTKSKRVVDGTITGVGEVTVNF</sequence>
<proteinExistence type="inferred from homology"/>
<comment type="function">
    <text evidence="6 7">Involved in the assembly process of the P-ring formation. It may associate with FlgF on the rod constituting a structure essential for the P-ring assembly or may act as a modulator protein for the P-ring assembly.</text>
</comment>
<evidence type="ECO:0000313" key="9">
    <source>
        <dbReference type="EMBL" id="RWX56522.1"/>
    </source>
</evidence>
<keyword evidence="7" id="KW-1005">Bacterial flagellum biogenesis</keyword>
<dbReference type="GO" id="GO:0042597">
    <property type="term" value="C:periplasmic space"/>
    <property type="evidence" value="ECO:0007669"/>
    <property type="project" value="UniProtKB-SubCell"/>
</dbReference>
<dbReference type="OrthoDB" id="5729023at2"/>
<gene>
    <name evidence="9" type="primary">flgA</name>
    <name evidence="9" type="ORF">EDI28_00265</name>
</gene>
<dbReference type="InterPro" id="IPR006190">
    <property type="entry name" value="SAF_AFP_Neu5Ac"/>
</dbReference>
<keyword evidence="4 7" id="KW-0732">Signal</keyword>
<evidence type="ECO:0000256" key="4">
    <source>
        <dbReference type="ARBA" id="ARBA00022729"/>
    </source>
</evidence>
<protein>
    <recommendedName>
        <fullName evidence="3 7">Flagella basal body P-ring formation protein FlgA</fullName>
    </recommendedName>
</protein>
<accession>A0A444JTR8</accession>
<dbReference type="PANTHER" id="PTHR36307:SF1">
    <property type="entry name" value="FLAGELLA BASAL BODY P-RING FORMATION PROTEIN FLGA"/>
    <property type="match status" value="1"/>
</dbReference>
<feature type="chain" id="PRO_5018810623" description="Flagella basal body P-ring formation protein FlgA" evidence="7">
    <location>
        <begin position="28"/>
        <end position="235"/>
    </location>
</feature>
<dbReference type="GO" id="GO:0044780">
    <property type="term" value="P:bacterial-type flagellum assembly"/>
    <property type="evidence" value="ECO:0007669"/>
    <property type="project" value="InterPro"/>
</dbReference>
<dbReference type="AlphaFoldDB" id="A0A444JTR8"/>